<dbReference type="Pfam" id="PF24093">
    <property type="entry name" value="DUF7377"/>
    <property type="match status" value="1"/>
</dbReference>
<evidence type="ECO:0000256" key="1">
    <source>
        <dbReference type="SAM" id="MobiDB-lite"/>
    </source>
</evidence>
<dbReference type="Pfam" id="PF07714">
    <property type="entry name" value="PK_Tyr_Ser-Thr"/>
    <property type="match status" value="1"/>
</dbReference>
<name>A0ABD1XQ63_9MARC</name>
<gene>
    <name evidence="3" type="ORF">R1flu_022592</name>
</gene>
<feature type="domain" description="Protein kinase" evidence="2">
    <location>
        <begin position="417"/>
        <end position="680"/>
    </location>
</feature>
<feature type="compositionally biased region" description="Low complexity" evidence="1">
    <location>
        <begin position="11"/>
        <end position="20"/>
    </location>
</feature>
<evidence type="ECO:0000313" key="4">
    <source>
        <dbReference type="Proteomes" id="UP001605036"/>
    </source>
</evidence>
<dbReference type="EMBL" id="JBHFFA010000007">
    <property type="protein sequence ID" value="KAL2610900.1"/>
    <property type="molecule type" value="Genomic_DNA"/>
</dbReference>
<dbReference type="Proteomes" id="UP001605036">
    <property type="component" value="Unassembled WGS sequence"/>
</dbReference>
<accession>A0ABD1XQ63</accession>
<feature type="region of interest" description="Disordered" evidence="1">
    <location>
        <begin position="1"/>
        <end position="22"/>
    </location>
</feature>
<dbReference type="AlphaFoldDB" id="A0ABD1XQ63"/>
<dbReference type="InterPro" id="IPR001245">
    <property type="entry name" value="Ser-Thr/Tyr_kinase_cat_dom"/>
</dbReference>
<dbReference type="PROSITE" id="PS50011">
    <property type="entry name" value="PROTEIN_KINASE_DOM"/>
    <property type="match status" value="1"/>
</dbReference>
<protein>
    <recommendedName>
        <fullName evidence="2">Protein kinase domain-containing protein</fullName>
    </recommendedName>
</protein>
<evidence type="ECO:0000313" key="3">
    <source>
        <dbReference type="EMBL" id="KAL2610900.1"/>
    </source>
</evidence>
<sequence>MGLVNRAAAESDSMGTSSKSSDSRWLFPLRRIEEELLEHILMSASCSNPWPSRRGGKQQTVDGEPLVKERSNVTDVVQRKLEKLSKNVASKVKVLKQVLSDKGSERERNAAAAVARASREDCKRAACNEVVRATLNRHPGSQLPHVLVCTIQAHFDSFPNSYARAGYTSEQVFMHIRILDQVKGQPANTPVIHMQAAECMSRSSNVSEFSSTTSSPSSSVWDDNDLNIMEEVVDVAFACNSVISKPALVWAFEHEMICIRSAAVFERKGACLGIMQFQCPREKSQQDFIRQVVRTAIRKSKFSKFSFGLCGCEVPGLPDQRDARSTCSSKEQSSVCSVDESSGFKESYWNEADFNFTSTSYVNPGYGSYGSYGYLCYRGPSSPGGIFRILAAEGTSPELISGEAELGRWLVDGAKLLVDEEVISSGSSGTTFRGTYEDVDVAVTEIMGCKSRLIVEGDLRRDVLSLASCDHKNLVPFYGISVDNRHSSFIATVSKYMEGGSLFSLVQNKGSLRLSDLLRVARDVAEGIRFLHDQGVIHRDLRSSSVFLDRNGAARVGDLGVVRLWNSSNEDIQAGANFYWMAPEALGIDMESNTVTGKSDVYSYGMLLWEMLTGQQPYVSCSPTQAALGVSIHGMRPNIPDSTFLPLKYLIEQCWASDPLDRPDFSEVLEVLDMATQELLSRDKS</sequence>
<dbReference type="SUPFAM" id="SSF56112">
    <property type="entry name" value="Protein kinase-like (PK-like)"/>
    <property type="match status" value="1"/>
</dbReference>
<dbReference type="InterPro" id="IPR051681">
    <property type="entry name" value="Ser/Thr_Kinases-Pseudokinases"/>
</dbReference>
<comment type="caution">
    <text evidence="3">The sequence shown here is derived from an EMBL/GenBank/DDBJ whole genome shotgun (WGS) entry which is preliminary data.</text>
</comment>
<proteinExistence type="predicted"/>
<organism evidence="3 4">
    <name type="scientific">Riccia fluitans</name>
    <dbReference type="NCBI Taxonomy" id="41844"/>
    <lineage>
        <taxon>Eukaryota</taxon>
        <taxon>Viridiplantae</taxon>
        <taxon>Streptophyta</taxon>
        <taxon>Embryophyta</taxon>
        <taxon>Marchantiophyta</taxon>
        <taxon>Marchantiopsida</taxon>
        <taxon>Marchantiidae</taxon>
        <taxon>Marchantiales</taxon>
        <taxon>Ricciaceae</taxon>
        <taxon>Riccia</taxon>
    </lineage>
</organism>
<dbReference type="InterPro" id="IPR011009">
    <property type="entry name" value="Kinase-like_dom_sf"/>
</dbReference>
<reference evidence="3 4" key="1">
    <citation type="submission" date="2024-09" db="EMBL/GenBank/DDBJ databases">
        <title>Chromosome-scale assembly of Riccia fluitans.</title>
        <authorList>
            <person name="Paukszto L."/>
            <person name="Sawicki J."/>
            <person name="Karawczyk K."/>
            <person name="Piernik-Szablinska J."/>
            <person name="Szczecinska M."/>
            <person name="Mazdziarz M."/>
        </authorList>
    </citation>
    <scope>NUCLEOTIDE SEQUENCE [LARGE SCALE GENOMIC DNA]</scope>
    <source>
        <strain evidence="3">Rf_01</strain>
        <tissue evidence="3">Aerial parts of the thallus</tissue>
    </source>
</reference>
<dbReference type="InterPro" id="IPR055801">
    <property type="entry name" value="DUF7377"/>
</dbReference>
<dbReference type="PANTHER" id="PTHR44329">
    <property type="entry name" value="SERINE/THREONINE-PROTEIN KINASE TNNI3K-RELATED"/>
    <property type="match status" value="1"/>
</dbReference>
<evidence type="ECO:0000259" key="2">
    <source>
        <dbReference type="PROSITE" id="PS50011"/>
    </source>
</evidence>
<dbReference type="InterPro" id="IPR000719">
    <property type="entry name" value="Prot_kinase_dom"/>
</dbReference>
<dbReference type="PRINTS" id="PR00109">
    <property type="entry name" value="TYRKINASE"/>
</dbReference>
<keyword evidence="4" id="KW-1185">Reference proteome</keyword>
<dbReference type="Gene3D" id="1.10.510.10">
    <property type="entry name" value="Transferase(Phosphotransferase) domain 1"/>
    <property type="match status" value="1"/>
</dbReference>
<dbReference type="PANTHER" id="PTHR44329:SF84">
    <property type="entry name" value="PROTEIN KINASE LIKE PROTEIN"/>
    <property type="match status" value="1"/>
</dbReference>